<dbReference type="EMBL" id="JADEWZ010000013">
    <property type="protein sequence ID" value="MBE9116348.1"/>
    <property type="molecule type" value="Genomic_DNA"/>
</dbReference>
<dbReference type="AlphaFoldDB" id="A0A8J7DWI7"/>
<keyword evidence="2" id="KW-1185">Reference proteome</keyword>
<dbReference type="RefSeq" id="WP_194029440.1">
    <property type="nucleotide sequence ID" value="NZ_JADEWZ010000013.1"/>
</dbReference>
<sequence length="94" mass="10609">MKEVLTKILESLGLACWVEIVTENPRCTYYFGPFASNQEAQRSVAGYVEDLKKEGATGISVEIKRVNPKELTIFDELGELSDLERFPALKRQLS</sequence>
<protein>
    <submittedName>
        <fullName evidence="1">DUF1816 domain-containing protein</fullName>
    </submittedName>
</protein>
<name>A0A8J7DWI7_9CYAN</name>
<dbReference type="InterPro" id="IPR014945">
    <property type="entry name" value="DUF1816"/>
</dbReference>
<dbReference type="Proteomes" id="UP000654482">
    <property type="component" value="Unassembled WGS sequence"/>
</dbReference>
<reference evidence="1" key="1">
    <citation type="submission" date="2020-10" db="EMBL/GenBank/DDBJ databases">
        <authorList>
            <person name="Castelo-Branco R."/>
            <person name="Eusebio N."/>
            <person name="Adriana R."/>
            <person name="Vieira A."/>
            <person name="Brugerolle De Fraissinette N."/>
            <person name="Rezende De Castro R."/>
            <person name="Schneider M.P."/>
            <person name="Vasconcelos V."/>
            <person name="Leao P.N."/>
        </authorList>
    </citation>
    <scope>NUCLEOTIDE SEQUENCE</scope>
    <source>
        <strain evidence="1">LEGE 07157</strain>
    </source>
</reference>
<organism evidence="1 2">
    <name type="scientific">Lusitaniella coriacea LEGE 07157</name>
    <dbReference type="NCBI Taxonomy" id="945747"/>
    <lineage>
        <taxon>Bacteria</taxon>
        <taxon>Bacillati</taxon>
        <taxon>Cyanobacteriota</taxon>
        <taxon>Cyanophyceae</taxon>
        <taxon>Spirulinales</taxon>
        <taxon>Lusitaniellaceae</taxon>
        <taxon>Lusitaniella</taxon>
    </lineage>
</organism>
<accession>A0A8J7DWI7</accession>
<gene>
    <name evidence="1" type="ORF">IQ249_10605</name>
</gene>
<proteinExistence type="predicted"/>
<comment type="caution">
    <text evidence="1">The sequence shown here is derived from an EMBL/GenBank/DDBJ whole genome shotgun (WGS) entry which is preliminary data.</text>
</comment>
<dbReference type="Pfam" id="PF08846">
    <property type="entry name" value="DUF1816"/>
    <property type="match status" value="1"/>
</dbReference>
<evidence type="ECO:0000313" key="2">
    <source>
        <dbReference type="Proteomes" id="UP000654482"/>
    </source>
</evidence>
<evidence type="ECO:0000313" key="1">
    <source>
        <dbReference type="EMBL" id="MBE9116348.1"/>
    </source>
</evidence>